<gene>
    <name evidence="1" type="ORF">Cpir12675_004920</name>
</gene>
<comment type="caution">
    <text evidence="1">The sequence shown here is derived from an EMBL/GenBank/DDBJ whole genome shotgun (WGS) entry which is preliminary data.</text>
</comment>
<protein>
    <recommendedName>
        <fullName evidence="3">C2H2-type domain-containing protein</fullName>
    </recommendedName>
</protein>
<proteinExistence type="predicted"/>
<dbReference type="Proteomes" id="UP001583280">
    <property type="component" value="Unassembled WGS sequence"/>
</dbReference>
<evidence type="ECO:0008006" key="3">
    <source>
        <dbReference type="Google" id="ProtNLM"/>
    </source>
</evidence>
<sequence length="343" mass="38205">MSLQTHIFYPDSSISQTRVPYTTWSANSGVWNSDVFQPHDSSSPWPDSSNNSSYCASSYTSSNPSSPAHHNYSTFSPQMSGHAQCIDPALTESGMGNMASSIMFNEPSVMDNGPHYDGDFSSIALPIDAMHPMDIAWNEGTLSAADFRSHPRTQPEVSNPVVGFIVAPSPNPAHTPALSPRGLPDLAPRSPGFTCHEPECKQRMFKRKADLQRHIHHIHLPADQKKTFLCDYRRCNRAKMESPFHRRDHLRDHYRDYHKDEVVKQGTLPAAARRRKAAAGSSSCSVPVSALDALDLEDIHRDWWRCAKCLHRLNNKLTDCQNCKAPKSKGKRSGVTGKVISKK</sequence>
<reference evidence="1 2" key="1">
    <citation type="journal article" date="2024" name="IMA Fungus">
        <title>IMA Genome - F19 : A genome assembly and annotation guide to empower mycologists, including annotated draft genome sequences of Ceratocystis pirilliformis, Diaporthe australafricana, Fusarium ophioides, Paecilomyces lecythidis, and Sporothrix stenoceras.</title>
        <authorList>
            <person name="Aylward J."/>
            <person name="Wilson A.M."/>
            <person name="Visagie C.M."/>
            <person name="Spraker J."/>
            <person name="Barnes I."/>
            <person name="Buitendag C."/>
            <person name="Ceriani C."/>
            <person name="Del Mar Angel L."/>
            <person name="du Plessis D."/>
            <person name="Fuchs T."/>
            <person name="Gasser K."/>
            <person name="Kramer D."/>
            <person name="Li W."/>
            <person name="Munsamy K."/>
            <person name="Piso A."/>
            <person name="Price J.L."/>
            <person name="Sonnekus B."/>
            <person name="Thomas C."/>
            <person name="van der Nest A."/>
            <person name="van Dijk A."/>
            <person name="van Heerden A."/>
            <person name="van Vuuren N."/>
            <person name="Yilmaz N."/>
            <person name="Duong T.A."/>
            <person name="van der Merwe N.A."/>
            <person name="Wingfield M.J."/>
            <person name="Wingfield B.D."/>
        </authorList>
    </citation>
    <scope>NUCLEOTIDE SEQUENCE [LARGE SCALE GENOMIC DNA]</scope>
    <source>
        <strain evidence="1 2">CMW 12675</strain>
    </source>
</reference>
<keyword evidence="2" id="KW-1185">Reference proteome</keyword>
<accession>A0ABR3YT75</accession>
<dbReference type="EMBL" id="JAWDJO010000151">
    <property type="protein sequence ID" value="KAL1891578.1"/>
    <property type="molecule type" value="Genomic_DNA"/>
</dbReference>
<evidence type="ECO:0000313" key="2">
    <source>
        <dbReference type="Proteomes" id="UP001583280"/>
    </source>
</evidence>
<dbReference type="Gene3D" id="3.30.160.60">
    <property type="entry name" value="Classic Zinc Finger"/>
    <property type="match status" value="1"/>
</dbReference>
<organism evidence="1 2">
    <name type="scientific">Ceratocystis pirilliformis</name>
    <dbReference type="NCBI Taxonomy" id="259994"/>
    <lineage>
        <taxon>Eukaryota</taxon>
        <taxon>Fungi</taxon>
        <taxon>Dikarya</taxon>
        <taxon>Ascomycota</taxon>
        <taxon>Pezizomycotina</taxon>
        <taxon>Sordariomycetes</taxon>
        <taxon>Hypocreomycetidae</taxon>
        <taxon>Microascales</taxon>
        <taxon>Ceratocystidaceae</taxon>
        <taxon>Ceratocystis</taxon>
    </lineage>
</organism>
<name>A0ABR3YT75_9PEZI</name>
<evidence type="ECO:0000313" key="1">
    <source>
        <dbReference type="EMBL" id="KAL1891578.1"/>
    </source>
</evidence>